<feature type="transmembrane region" description="Helical" evidence="1">
    <location>
        <begin position="20"/>
        <end position="42"/>
    </location>
</feature>
<feature type="transmembrane region" description="Helical" evidence="1">
    <location>
        <begin position="74"/>
        <end position="92"/>
    </location>
</feature>
<keyword evidence="1" id="KW-0812">Transmembrane</keyword>
<dbReference type="EMBL" id="BBMN01000010">
    <property type="protein sequence ID" value="GAL06340.1"/>
    <property type="molecule type" value="Genomic_DNA"/>
</dbReference>
<accession>A0A090QT17</accession>
<dbReference type="InterPro" id="IPR009476">
    <property type="entry name" value="DUF1097"/>
</dbReference>
<dbReference type="Pfam" id="PF06496">
    <property type="entry name" value="DUF1097"/>
    <property type="match status" value="1"/>
</dbReference>
<dbReference type="STRING" id="754436.JCM19237_1985"/>
<name>A0A090QT17_9GAMM</name>
<feature type="transmembrane region" description="Helical" evidence="1">
    <location>
        <begin position="49"/>
        <end position="68"/>
    </location>
</feature>
<proteinExistence type="predicted"/>
<evidence type="ECO:0008006" key="4">
    <source>
        <dbReference type="Google" id="ProtNLM"/>
    </source>
</evidence>
<evidence type="ECO:0000256" key="1">
    <source>
        <dbReference type="SAM" id="Phobius"/>
    </source>
</evidence>
<gene>
    <name evidence="2" type="ORF">JCM19237_1985</name>
</gene>
<protein>
    <recommendedName>
        <fullName evidence="4">Glutathione-regulated potassium-efflux system protein</fullName>
    </recommendedName>
</protein>
<sequence length="185" mass="20032">MTTLLAISITTGILSGVWGWIAISLGLLSWAGFLGCTSYFASPTSGLKGLAISLITNMSGVFWAMVIIYGSTYAGLEILGYVITAIVAFFMCIQAKQSWLAYIPGTFIGSCATFAADGNWQLVVPSLILGGVFGYLMKASAFGCKQNQPRHLRWLSKHSRTFFLLSARFYCLTPLSHPILSPQHS</sequence>
<evidence type="ECO:0000313" key="3">
    <source>
        <dbReference type="Proteomes" id="UP000029227"/>
    </source>
</evidence>
<reference evidence="2 3" key="1">
    <citation type="journal article" date="2014" name="Genome Announc.">
        <title>Draft Genome Sequences of Two Vibrionaceae Species, Vibrio ponticus C121 and Photobacterium aphoticum C119, Isolated as Coral Reef Microbiota.</title>
        <authorList>
            <person name="Al-saari N."/>
            <person name="Meirelles P.M."/>
            <person name="Mino S."/>
            <person name="Suda W."/>
            <person name="Oshima K."/>
            <person name="Hattori M."/>
            <person name="Ohkuma M."/>
            <person name="Thompson F.L."/>
            <person name="Gomez-Gil B."/>
            <person name="Sawabe T."/>
            <person name="Sawabe T."/>
        </authorList>
    </citation>
    <scope>NUCLEOTIDE SEQUENCE [LARGE SCALE GENOMIC DNA]</scope>
    <source>
        <strain evidence="2 3">JCM 19237</strain>
    </source>
</reference>
<comment type="caution">
    <text evidence="2">The sequence shown here is derived from an EMBL/GenBank/DDBJ whole genome shotgun (WGS) entry which is preliminary data.</text>
</comment>
<keyword evidence="1" id="KW-0472">Membrane</keyword>
<dbReference type="AlphaFoldDB" id="A0A090QT17"/>
<keyword evidence="1" id="KW-1133">Transmembrane helix</keyword>
<dbReference type="eggNOG" id="ENOG502ZBVY">
    <property type="taxonomic scope" value="Bacteria"/>
</dbReference>
<feature type="transmembrane region" description="Helical" evidence="1">
    <location>
        <begin position="122"/>
        <end position="141"/>
    </location>
</feature>
<organism evidence="2 3">
    <name type="scientific">Photobacterium aphoticum</name>
    <dbReference type="NCBI Taxonomy" id="754436"/>
    <lineage>
        <taxon>Bacteria</taxon>
        <taxon>Pseudomonadati</taxon>
        <taxon>Pseudomonadota</taxon>
        <taxon>Gammaproteobacteria</taxon>
        <taxon>Vibrionales</taxon>
        <taxon>Vibrionaceae</taxon>
        <taxon>Photobacterium</taxon>
    </lineage>
</organism>
<evidence type="ECO:0000313" key="2">
    <source>
        <dbReference type="EMBL" id="GAL06340.1"/>
    </source>
</evidence>
<dbReference type="Proteomes" id="UP000029227">
    <property type="component" value="Unassembled WGS sequence"/>
</dbReference>